<dbReference type="EMBL" id="JAKIKS010000018">
    <property type="protein sequence ID" value="MCL1124167.1"/>
    <property type="molecule type" value="Genomic_DNA"/>
</dbReference>
<sequence length="96" mass="11374">MSEQEKHPVSVEKIILDYPITFEGKKIDSLSMRRPRVRDQMIADKQHKDDMDKEMHLFSLLLDIDVEAIYDLDVIDYQKVTATYENFLKRGSQNKK</sequence>
<protein>
    <submittedName>
        <fullName evidence="1">Phage tail assembly protein</fullName>
    </submittedName>
</protein>
<keyword evidence="2" id="KW-1185">Reference proteome</keyword>
<organism evidence="1 2">
    <name type="scientific">Shewanella surugensis</name>
    <dbReference type="NCBI Taxonomy" id="212020"/>
    <lineage>
        <taxon>Bacteria</taxon>
        <taxon>Pseudomonadati</taxon>
        <taxon>Pseudomonadota</taxon>
        <taxon>Gammaproteobacteria</taxon>
        <taxon>Alteromonadales</taxon>
        <taxon>Shewanellaceae</taxon>
        <taxon>Shewanella</taxon>
    </lineage>
</organism>
<comment type="caution">
    <text evidence="1">The sequence shown here is derived from an EMBL/GenBank/DDBJ whole genome shotgun (WGS) entry which is preliminary data.</text>
</comment>
<evidence type="ECO:0000313" key="2">
    <source>
        <dbReference type="Proteomes" id="UP001203423"/>
    </source>
</evidence>
<reference evidence="1 2" key="1">
    <citation type="submission" date="2022-01" db="EMBL/GenBank/DDBJ databases">
        <title>Whole genome-based taxonomy of the Shewanellaceae.</title>
        <authorList>
            <person name="Martin-Rodriguez A.J."/>
        </authorList>
    </citation>
    <scope>NUCLEOTIDE SEQUENCE [LARGE SCALE GENOMIC DNA]</scope>
    <source>
        <strain evidence="1 2">DSM 17177</strain>
    </source>
</reference>
<proteinExistence type="predicted"/>
<dbReference type="Pfam" id="PF10109">
    <property type="entry name" value="Phage_TAC_7"/>
    <property type="match status" value="1"/>
</dbReference>
<dbReference type="InterPro" id="IPR019289">
    <property type="entry name" value="Phage_tail_E/E"/>
</dbReference>
<name>A0ABT0L9Y9_9GAMM</name>
<dbReference type="RefSeq" id="WP_248939451.1">
    <property type="nucleotide sequence ID" value="NZ_JAKIKS010000018.1"/>
</dbReference>
<accession>A0ABT0L9Y9</accession>
<dbReference type="Proteomes" id="UP001203423">
    <property type="component" value="Unassembled WGS sequence"/>
</dbReference>
<gene>
    <name evidence="1" type="ORF">L2764_06675</name>
</gene>
<evidence type="ECO:0000313" key="1">
    <source>
        <dbReference type="EMBL" id="MCL1124167.1"/>
    </source>
</evidence>